<dbReference type="InterPro" id="IPR056782">
    <property type="entry name" value="HAD_PNKP"/>
</dbReference>
<organism evidence="2 3">
    <name type="scientific">phage Lak_Megaphage_RVC_AP3_GC26</name>
    <dbReference type="NCBI Taxonomy" id="3109225"/>
    <lineage>
        <taxon>Viruses</taxon>
        <taxon>Duplodnaviria</taxon>
        <taxon>Heunggongvirae</taxon>
        <taxon>Uroviricota</taxon>
        <taxon>Caudoviricetes</taxon>
        <taxon>Caudoviricetes code 15 clade</taxon>
    </lineage>
</organism>
<feature type="domain" description="Polynucleotide kinase PNKP phosphatase" evidence="1">
    <location>
        <begin position="170"/>
        <end position="309"/>
    </location>
</feature>
<sequence length="311" mass="36885">MEKREIILTRGIQASGKSTYAEHWAKEKPTERIRINWDSLRNMFGQYWVEEREKLNIIKEMTDAFFKSSMENGLNIIMDNMNLNPKGWKEMQNRIDNYNNTHTKYQYELVFKDFFDVSVEECIRRDSMRANPIGESVIKRTYRQYRNFIATELNKKQYNSFIPYDKDKKDCILVDMDATLCFNLQGRPFYGNGASDTMTNDVPCEQICKLVNKYIKDDNVKVIILTGREDTPDIRKATETWLKNNLDGDVDMVMMRPYKNFTKGQDCKYNLYKTFIEPYYNVLFVLEDSSKVVKMWREHGIMCLQPNDGTM</sequence>
<proteinExistence type="predicted"/>
<dbReference type="Pfam" id="PF25109">
    <property type="entry name" value="HAD_PNKP"/>
    <property type="match status" value="1"/>
</dbReference>
<dbReference type="Proteomes" id="UP001348805">
    <property type="component" value="Segment"/>
</dbReference>
<keyword evidence="2" id="KW-0418">Kinase</keyword>
<evidence type="ECO:0000259" key="1">
    <source>
        <dbReference type="Pfam" id="PF25109"/>
    </source>
</evidence>
<reference evidence="2 3" key="1">
    <citation type="submission" date="2023-11" db="EMBL/GenBank/DDBJ databases">
        <authorList>
            <person name="Cook R."/>
            <person name="Crisci M."/>
            <person name="Pye H."/>
            <person name="Adriaenssens E."/>
            <person name="Santini J."/>
        </authorList>
    </citation>
    <scope>NUCLEOTIDE SEQUENCE [LARGE SCALE GENOMIC DNA]</scope>
    <source>
        <strain evidence="2">Lak_Megaphage_RVC_AP3_GC26</strain>
    </source>
</reference>
<keyword evidence="2" id="KW-0808">Transferase</keyword>
<name>A0ABZ0YZC5_9CAUD</name>
<accession>A0ABZ0YZC5</accession>
<evidence type="ECO:0000313" key="3">
    <source>
        <dbReference type="Proteomes" id="UP001348805"/>
    </source>
</evidence>
<dbReference type="Gene3D" id="3.40.50.1000">
    <property type="entry name" value="HAD superfamily/HAD-like"/>
    <property type="match status" value="1"/>
</dbReference>
<dbReference type="Gene3D" id="3.40.50.300">
    <property type="entry name" value="P-loop containing nucleotide triphosphate hydrolases"/>
    <property type="match status" value="1"/>
</dbReference>
<dbReference type="InterPro" id="IPR027417">
    <property type="entry name" value="P-loop_NTPase"/>
</dbReference>
<dbReference type="EMBL" id="OR769219">
    <property type="protein sequence ID" value="WQJ51183.1"/>
    <property type="molecule type" value="Genomic_DNA"/>
</dbReference>
<dbReference type="InterPro" id="IPR036412">
    <property type="entry name" value="HAD-like_sf"/>
</dbReference>
<keyword evidence="3" id="KW-1185">Reference proteome</keyword>
<dbReference type="Pfam" id="PF13671">
    <property type="entry name" value="AAA_33"/>
    <property type="match status" value="1"/>
</dbReference>
<protein>
    <submittedName>
        <fullName evidence="2">Polynucleotide kinase</fullName>
    </submittedName>
</protein>
<dbReference type="InterPro" id="IPR023214">
    <property type="entry name" value="HAD_sf"/>
</dbReference>
<dbReference type="SUPFAM" id="SSF56784">
    <property type="entry name" value="HAD-like"/>
    <property type="match status" value="1"/>
</dbReference>
<evidence type="ECO:0000313" key="2">
    <source>
        <dbReference type="EMBL" id="WQJ51183.1"/>
    </source>
</evidence>
<dbReference type="SUPFAM" id="SSF52540">
    <property type="entry name" value="P-loop containing nucleoside triphosphate hydrolases"/>
    <property type="match status" value="1"/>
</dbReference>
<dbReference type="GO" id="GO:0016301">
    <property type="term" value="F:kinase activity"/>
    <property type="evidence" value="ECO:0007669"/>
    <property type="project" value="UniProtKB-KW"/>
</dbReference>